<dbReference type="PANTHER" id="PTHR42146">
    <property type="entry name" value="3',5'-CYCLIC-NUCLEOTIDE PHOSPHODIESTERASE"/>
    <property type="match status" value="1"/>
</dbReference>
<dbReference type="AlphaFoldDB" id="A0A7J3XZE6"/>
<dbReference type="Pfam" id="PF02272">
    <property type="entry name" value="DHHA1"/>
    <property type="match status" value="1"/>
</dbReference>
<feature type="domain" description="DHHA1" evidence="2">
    <location>
        <begin position="223"/>
        <end position="312"/>
    </location>
</feature>
<name>A0A7J3XZE6_9CREN</name>
<dbReference type="GO" id="GO:0003676">
    <property type="term" value="F:nucleic acid binding"/>
    <property type="evidence" value="ECO:0007669"/>
    <property type="project" value="InterPro"/>
</dbReference>
<feature type="domain" description="DDH" evidence="1">
    <location>
        <begin position="7"/>
        <end position="121"/>
    </location>
</feature>
<accession>A0A7J3XZE6</accession>
<dbReference type="InterPro" id="IPR038763">
    <property type="entry name" value="DHH_sf"/>
</dbReference>
<dbReference type="PANTHER" id="PTHR42146:SF1">
    <property type="entry name" value="OLIGORIBONUCLEASE NRNB"/>
    <property type="match status" value="1"/>
</dbReference>
<dbReference type="Gene3D" id="3.10.310.30">
    <property type="match status" value="1"/>
</dbReference>
<proteinExistence type="predicted"/>
<organism evidence="3">
    <name type="scientific">Thermogladius calderae</name>
    <dbReference type="NCBI Taxonomy" id="1200300"/>
    <lineage>
        <taxon>Archaea</taxon>
        <taxon>Thermoproteota</taxon>
        <taxon>Thermoprotei</taxon>
        <taxon>Desulfurococcales</taxon>
        <taxon>Desulfurococcaceae</taxon>
        <taxon>Thermogladius</taxon>
    </lineage>
</organism>
<dbReference type="EMBL" id="DRYK01000055">
    <property type="protein sequence ID" value="HHP67935.1"/>
    <property type="molecule type" value="Genomic_DNA"/>
</dbReference>
<evidence type="ECO:0000259" key="1">
    <source>
        <dbReference type="Pfam" id="PF01368"/>
    </source>
</evidence>
<protein>
    <submittedName>
        <fullName evidence="3">Phosphoesterase</fullName>
    </submittedName>
</protein>
<dbReference type="Gene3D" id="3.90.1640.10">
    <property type="entry name" value="inorganic pyrophosphatase (n-terminal core)"/>
    <property type="match status" value="1"/>
</dbReference>
<reference evidence="3" key="1">
    <citation type="journal article" date="2020" name="mSystems">
        <title>Genome- and Community-Level Interaction Insights into Carbon Utilization and Element Cycling Functions of Hydrothermarchaeota in Hydrothermal Sediment.</title>
        <authorList>
            <person name="Zhou Z."/>
            <person name="Liu Y."/>
            <person name="Xu W."/>
            <person name="Pan J."/>
            <person name="Luo Z.H."/>
            <person name="Li M."/>
        </authorList>
    </citation>
    <scope>NUCLEOTIDE SEQUENCE [LARGE SCALE GENOMIC DNA]</scope>
    <source>
        <strain evidence="3">SpSt-110</strain>
    </source>
</reference>
<gene>
    <name evidence="3" type="ORF">ENM60_04000</name>
</gene>
<evidence type="ECO:0000259" key="2">
    <source>
        <dbReference type="Pfam" id="PF02272"/>
    </source>
</evidence>
<dbReference type="InterPro" id="IPR001667">
    <property type="entry name" value="DDH_dom"/>
</dbReference>
<dbReference type="InterPro" id="IPR003156">
    <property type="entry name" value="DHHA1_dom"/>
</dbReference>
<dbReference type="InterPro" id="IPR052968">
    <property type="entry name" value="Nucleotide_metab_enz"/>
</dbReference>
<comment type="caution">
    <text evidence="3">The sequence shown here is derived from an EMBL/GenBank/DDBJ whole genome shotgun (WGS) entry which is preliminary data.</text>
</comment>
<dbReference type="SUPFAM" id="SSF64182">
    <property type="entry name" value="DHH phosphoesterases"/>
    <property type="match status" value="1"/>
</dbReference>
<sequence length="319" mass="35678">MIKLLVHGDSDGVCSGALLKAYLGRKGDVAVYFTNPAGLAKDLEEFTRQGDDIYIADIALDEKTYGRVLDILEKRGLEGKVVYIDHHPLPEDFKQPGNVEFVHDTCCSASELVFKYVEKHLDPDYSRIGLYGAIADYIDETPWVRDLLARWDRRFVYYEAGVLVQGLEHTGRQYDFKREVLIALSSNTLPSSISDLASRAIKQSMLDEDLRLSVKRTVYNKGVVSIVENPPGSVGRAANYARIYGGGLIGLAFETRGRMLVMSLRSDKVDLNKLIRSISRELDIQGGGHPYAAGARLGIEVFDKFVEKINSSYEKYLRA</sequence>
<evidence type="ECO:0000313" key="3">
    <source>
        <dbReference type="EMBL" id="HHP67935.1"/>
    </source>
</evidence>
<dbReference type="Pfam" id="PF01368">
    <property type="entry name" value="DHH"/>
    <property type="match status" value="1"/>
</dbReference>